<dbReference type="AlphaFoldDB" id="A0A8S1XBH3"/>
<comment type="caution">
    <text evidence="1">The sequence shown here is derived from an EMBL/GenBank/DDBJ whole genome shotgun (WGS) entry which is preliminary data.</text>
</comment>
<organism evidence="1 2">
    <name type="scientific">Paramecium pentaurelia</name>
    <dbReference type="NCBI Taxonomy" id="43138"/>
    <lineage>
        <taxon>Eukaryota</taxon>
        <taxon>Sar</taxon>
        <taxon>Alveolata</taxon>
        <taxon>Ciliophora</taxon>
        <taxon>Intramacronucleata</taxon>
        <taxon>Oligohymenophorea</taxon>
        <taxon>Peniculida</taxon>
        <taxon>Parameciidae</taxon>
        <taxon>Paramecium</taxon>
    </lineage>
</organism>
<dbReference type="InterPro" id="IPR001680">
    <property type="entry name" value="WD40_rpt"/>
</dbReference>
<dbReference type="EMBL" id="CAJJDO010000118">
    <property type="protein sequence ID" value="CAD8198410.1"/>
    <property type="molecule type" value="Genomic_DNA"/>
</dbReference>
<accession>A0A8S1XBH3</accession>
<reference evidence="1" key="1">
    <citation type="submission" date="2021-01" db="EMBL/GenBank/DDBJ databases">
        <authorList>
            <consortium name="Genoscope - CEA"/>
            <person name="William W."/>
        </authorList>
    </citation>
    <scope>NUCLEOTIDE SEQUENCE</scope>
</reference>
<dbReference type="Pfam" id="PF00400">
    <property type="entry name" value="WD40"/>
    <property type="match status" value="1"/>
</dbReference>
<dbReference type="PANTHER" id="PTHR19920:SF0">
    <property type="entry name" value="CYTOSOLIC IRON-SULFUR PROTEIN ASSEMBLY PROTEIN CIAO1-RELATED"/>
    <property type="match status" value="1"/>
</dbReference>
<keyword evidence="2" id="KW-1185">Reference proteome</keyword>
<proteinExistence type="predicted"/>
<dbReference type="GO" id="GO:0097361">
    <property type="term" value="C:cytosolic [4Fe-4S] assembly targeting complex"/>
    <property type="evidence" value="ECO:0007669"/>
    <property type="project" value="TreeGrafter"/>
</dbReference>
<protein>
    <recommendedName>
        <fullName evidence="3">WD40-repeat-containing domain</fullName>
    </recommendedName>
</protein>
<dbReference type="PANTHER" id="PTHR19920">
    <property type="entry name" value="WD40 PROTEIN CIAO1"/>
    <property type="match status" value="1"/>
</dbReference>
<evidence type="ECO:0000313" key="2">
    <source>
        <dbReference type="Proteomes" id="UP000689195"/>
    </source>
</evidence>
<gene>
    <name evidence="1" type="ORF">PPENT_87.1.T1180118</name>
</gene>
<name>A0A8S1XBH3_9CILI</name>
<sequence>MKFNSTNSLLFTGSDKKIKIYAFRKGLLYKIGEFYHSNQALTYLNCNKDTILISGCDQIIKIRSLIGINNSKVQRKIQVDQNSFSCFAISEKNNLLVAGLQKHIYFWEENGLCVLKLDLQIIDGFDWVYSLSFNESQNKIISCNGDHNITIIQQQNNQIQQWKIVQIINMDNFGTQAIFFGDDSFVIHPWMSRTMFVYKFNQQNDQFTLSNTFLMQGEGQNCYSFISQYIQYRYIKSDQCQNQNKAQKQLFIKQDKNELCLFLVNKNQELQIFQKVRLQETYIWGTMSNDGLWLIVWEQASKLLKVISCFKY</sequence>
<dbReference type="Proteomes" id="UP000689195">
    <property type="component" value="Unassembled WGS sequence"/>
</dbReference>
<dbReference type="SMART" id="SM00320">
    <property type="entry name" value="WD40"/>
    <property type="match status" value="3"/>
</dbReference>
<evidence type="ECO:0008006" key="3">
    <source>
        <dbReference type="Google" id="ProtNLM"/>
    </source>
</evidence>
<evidence type="ECO:0000313" key="1">
    <source>
        <dbReference type="EMBL" id="CAD8198410.1"/>
    </source>
</evidence>
<dbReference type="GO" id="GO:0016226">
    <property type="term" value="P:iron-sulfur cluster assembly"/>
    <property type="evidence" value="ECO:0007669"/>
    <property type="project" value="TreeGrafter"/>
</dbReference>
<dbReference type="OrthoDB" id="310194at2759"/>